<dbReference type="Gene3D" id="3.40.50.150">
    <property type="entry name" value="Vaccinia Virus protein VP39"/>
    <property type="match status" value="1"/>
</dbReference>
<feature type="active site" evidence="7">
    <location>
        <position position="88"/>
    </location>
</feature>
<keyword evidence="4 7" id="KW-0949">S-adenosyl-L-methionine</keyword>
<sequence>MLTPQFLLPVHTELVVDLFAGGGGASSGIELAIGRAVDLAVNHDPEAISVHTANHPQTQHFCSDVFEVDPLTVTKGMPVGLLWASPDCKHFSKAKGGKPVSKKIRSLAWVVVKWAKLAQPRVICLENVEEFQTWGPLAKDGRPCPDRKGQTFQRWTAQLRNLGYKVEWKELRACDFGAPTIRKRLFLVARRDGLPIVWPKPTHAKPDAKGKVPAGMKPWRTAADCIDWSIPAPSIFERTKPLADATCRRIAKGLVRFVMEAEEPFIVPGVAGTLIQTGYGERPGQAPRVPGLDKPLGTVVAGQKHAVVQAFLAKHYTGVVGHELDKPTGTVTTVDHHSLVTAHLTKFRVGSVGTAADEPIHTVTAGGTPKRPSTGNTMGLVTANLIHMGHGEGQCGTKRFSHGIRDVEDPLNTITAQGAAAGIVTSHLVKLRGDNVGAGTDEPVHTISAQGTHHGEVRAFLVKYYGSDKDGQNLPEPLHTVPTRDRFGLVMVKGEPYAIVDIGLRMLTPRELYRAQGFPESYVIDTGAAGEAITKTAQVRMCGNSVCPPLSQALVAANYQEQALQQRKVA</sequence>
<accession>A0ABV4IFK4</accession>
<evidence type="ECO:0000313" key="8">
    <source>
        <dbReference type="EMBL" id="MEZ2739555.1"/>
    </source>
</evidence>
<evidence type="ECO:0000256" key="7">
    <source>
        <dbReference type="PROSITE-ProRule" id="PRU01016"/>
    </source>
</evidence>
<dbReference type="Pfam" id="PF00145">
    <property type="entry name" value="DNA_methylase"/>
    <property type="match status" value="2"/>
</dbReference>
<dbReference type="Proteomes" id="UP001567350">
    <property type="component" value="Unassembled WGS sequence"/>
</dbReference>
<dbReference type="PROSITE" id="PS51679">
    <property type="entry name" value="SAM_MT_C5"/>
    <property type="match status" value="1"/>
</dbReference>
<dbReference type="GO" id="GO:0008168">
    <property type="term" value="F:methyltransferase activity"/>
    <property type="evidence" value="ECO:0007669"/>
    <property type="project" value="UniProtKB-KW"/>
</dbReference>
<proteinExistence type="inferred from homology"/>
<evidence type="ECO:0000256" key="3">
    <source>
        <dbReference type="ARBA" id="ARBA00022679"/>
    </source>
</evidence>
<comment type="catalytic activity">
    <reaction evidence="6">
        <text>a 2'-deoxycytidine in DNA + S-adenosyl-L-methionine = a 5-methyl-2'-deoxycytidine in DNA + S-adenosyl-L-homocysteine + H(+)</text>
        <dbReference type="Rhea" id="RHEA:13681"/>
        <dbReference type="Rhea" id="RHEA-COMP:11369"/>
        <dbReference type="Rhea" id="RHEA-COMP:11370"/>
        <dbReference type="ChEBI" id="CHEBI:15378"/>
        <dbReference type="ChEBI" id="CHEBI:57856"/>
        <dbReference type="ChEBI" id="CHEBI:59789"/>
        <dbReference type="ChEBI" id="CHEBI:85452"/>
        <dbReference type="ChEBI" id="CHEBI:85454"/>
        <dbReference type="EC" id="2.1.1.37"/>
    </reaction>
</comment>
<dbReference type="InterPro" id="IPR029063">
    <property type="entry name" value="SAM-dependent_MTases_sf"/>
</dbReference>
<dbReference type="InterPro" id="IPR001525">
    <property type="entry name" value="C5_MeTfrase"/>
</dbReference>
<dbReference type="SUPFAM" id="SSF53335">
    <property type="entry name" value="S-adenosyl-L-methionine-dependent methyltransferases"/>
    <property type="match status" value="1"/>
</dbReference>
<dbReference type="PRINTS" id="PR00105">
    <property type="entry name" value="C5METTRFRASE"/>
</dbReference>
<dbReference type="InterPro" id="IPR050390">
    <property type="entry name" value="C5-Methyltransferase"/>
</dbReference>
<dbReference type="PANTHER" id="PTHR10629">
    <property type="entry name" value="CYTOSINE-SPECIFIC METHYLTRANSFERASE"/>
    <property type="match status" value="1"/>
</dbReference>
<gene>
    <name evidence="8" type="ORF">ACBP88_08820</name>
</gene>
<keyword evidence="5" id="KW-0680">Restriction system</keyword>
<reference evidence="8 9" key="1">
    <citation type="submission" date="2024-08" db="EMBL/GenBank/DDBJ databases">
        <authorList>
            <person name="Feng Z."/>
            <person name="Ronholm J."/>
        </authorList>
    </citation>
    <scope>NUCLEOTIDE SEQUENCE [LARGE SCALE GENOMIC DNA]</scope>
    <source>
        <strain evidence="8 9">4-AB0-8</strain>
    </source>
</reference>
<dbReference type="EMBL" id="JBGJLR010000008">
    <property type="protein sequence ID" value="MEZ2739555.1"/>
    <property type="molecule type" value="Genomic_DNA"/>
</dbReference>
<evidence type="ECO:0000256" key="2">
    <source>
        <dbReference type="ARBA" id="ARBA00022603"/>
    </source>
</evidence>
<dbReference type="EC" id="2.1.1.37" evidence="1"/>
<organism evidence="8 9">
    <name type="scientific">Comamonas jiangduensis</name>
    <dbReference type="NCBI Taxonomy" id="1194168"/>
    <lineage>
        <taxon>Bacteria</taxon>
        <taxon>Pseudomonadati</taxon>
        <taxon>Pseudomonadota</taxon>
        <taxon>Betaproteobacteria</taxon>
        <taxon>Burkholderiales</taxon>
        <taxon>Comamonadaceae</taxon>
        <taxon>Comamonas</taxon>
    </lineage>
</organism>
<evidence type="ECO:0000256" key="1">
    <source>
        <dbReference type="ARBA" id="ARBA00011975"/>
    </source>
</evidence>
<dbReference type="RefSeq" id="WP_370893994.1">
    <property type="nucleotide sequence ID" value="NZ_JBGJLR010000008.1"/>
</dbReference>
<dbReference type="PANTHER" id="PTHR10629:SF52">
    <property type="entry name" value="DNA (CYTOSINE-5)-METHYLTRANSFERASE 1"/>
    <property type="match status" value="1"/>
</dbReference>
<name>A0ABV4IFK4_9BURK</name>
<comment type="similarity">
    <text evidence="7">Belongs to the class I-like SAM-binding methyltransferase superfamily. C5-methyltransferase family.</text>
</comment>
<comment type="caution">
    <text evidence="8">The sequence shown here is derived from an EMBL/GenBank/DDBJ whole genome shotgun (WGS) entry which is preliminary data.</text>
</comment>
<evidence type="ECO:0000256" key="5">
    <source>
        <dbReference type="ARBA" id="ARBA00022747"/>
    </source>
</evidence>
<dbReference type="Gene3D" id="3.90.120.10">
    <property type="entry name" value="DNA Methylase, subunit A, domain 2"/>
    <property type="match status" value="1"/>
</dbReference>
<evidence type="ECO:0000313" key="9">
    <source>
        <dbReference type="Proteomes" id="UP001567350"/>
    </source>
</evidence>
<dbReference type="GO" id="GO:0032259">
    <property type="term" value="P:methylation"/>
    <property type="evidence" value="ECO:0007669"/>
    <property type="project" value="UniProtKB-KW"/>
</dbReference>
<keyword evidence="2 7" id="KW-0489">Methyltransferase</keyword>
<keyword evidence="9" id="KW-1185">Reference proteome</keyword>
<evidence type="ECO:0000256" key="4">
    <source>
        <dbReference type="ARBA" id="ARBA00022691"/>
    </source>
</evidence>
<protein>
    <recommendedName>
        <fullName evidence="1">DNA (cytosine-5-)-methyltransferase</fullName>
        <ecNumber evidence="1">2.1.1.37</ecNumber>
    </recommendedName>
</protein>
<evidence type="ECO:0000256" key="6">
    <source>
        <dbReference type="ARBA" id="ARBA00047422"/>
    </source>
</evidence>
<keyword evidence="3 7" id="KW-0808">Transferase</keyword>